<reference evidence="2 3" key="1">
    <citation type="submission" date="2018-06" db="EMBL/GenBank/DDBJ databases">
        <authorList>
            <consortium name="Pathogen Informatics"/>
            <person name="Doyle S."/>
        </authorList>
    </citation>
    <scope>NUCLEOTIDE SEQUENCE [LARGE SCALE GENOMIC DNA]</scope>
    <source>
        <strain evidence="2 3">NCTC10742</strain>
    </source>
</reference>
<proteinExistence type="predicted"/>
<evidence type="ECO:0000256" key="1">
    <source>
        <dbReference type="SAM" id="MobiDB-lite"/>
    </source>
</evidence>
<accession>A0A379MLL0</accession>
<dbReference type="AlphaFoldDB" id="A0A379MLL0"/>
<evidence type="ECO:0000313" key="3">
    <source>
        <dbReference type="Proteomes" id="UP000254291"/>
    </source>
</evidence>
<organism evidence="2 3">
    <name type="scientific">Mycolicibacterium gilvum</name>
    <dbReference type="NCBI Taxonomy" id="1804"/>
    <lineage>
        <taxon>Bacteria</taxon>
        <taxon>Bacillati</taxon>
        <taxon>Actinomycetota</taxon>
        <taxon>Actinomycetes</taxon>
        <taxon>Mycobacteriales</taxon>
        <taxon>Mycobacteriaceae</taxon>
        <taxon>Mycolicibacterium</taxon>
    </lineage>
</organism>
<evidence type="ECO:0000313" key="2">
    <source>
        <dbReference type="EMBL" id="SUE32634.1"/>
    </source>
</evidence>
<feature type="compositionally biased region" description="Low complexity" evidence="1">
    <location>
        <begin position="133"/>
        <end position="145"/>
    </location>
</feature>
<sequence>MFVEDGDDVFDGGGLCAAGQGGVDVGPEVVEGVGHGCSPSSAVFAAPVSAGVAGDRRGGARNLEEAVTSGAGFSARASRRAAPWRAGVGPKRSLGLRSSARVWVARDGASSVTLGDPAERLKVRGYGPRPPQAGIRASGRAGRQGAADRKTPQARRSRAAARTRAGWWLVRPRAGRALRSIRGLGAGLRGRCGRGPRWCGACVWRGRLRR</sequence>
<dbReference type="EMBL" id="UGQM01000006">
    <property type="protein sequence ID" value="SUE32634.1"/>
    <property type="molecule type" value="Genomic_DNA"/>
</dbReference>
<gene>
    <name evidence="2" type="ORF">NCTC10742_05998</name>
</gene>
<name>A0A379MLL0_9MYCO</name>
<dbReference type="Proteomes" id="UP000254291">
    <property type="component" value="Unassembled WGS sequence"/>
</dbReference>
<feature type="region of interest" description="Disordered" evidence="1">
    <location>
        <begin position="121"/>
        <end position="160"/>
    </location>
</feature>
<protein>
    <submittedName>
        <fullName evidence="2">Uncharacterized protein</fullName>
    </submittedName>
</protein>